<dbReference type="EMBL" id="LUCM01002065">
    <property type="protein sequence ID" value="KAA0197928.1"/>
    <property type="molecule type" value="Genomic_DNA"/>
</dbReference>
<gene>
    <name evidence="2" type="ORF">FBUS_08340</name>
</gene>
<dbReference type="PANTHER" id="PTHR11699">
    <property type="entry name" value="ALDEHYDE DEHYDROGENASE-RELATED"/>
    <property type="match status" value="1"/>
</dbReference>
<comment type="caution">
    <text evidence="2">The sequence shown here is derived from an EMBL/GenBank/DDBJ whole genome shotgun (WGS) entry which is preliminary data.</text>
</comment>
<organism evidence="2 3">
    <name type="scientific">Fasciolopsis buskii</name>
    <dbReference type="NCBI Taxonomy" id="27845"/>
    <lineage>
        <taxon>Eukaryota</taxon>
        <taxon>Metazoa</taxon>
        <taxon>Spiralia</taxon>
        <taxon>Lophotrochozoa</taxon>
        <taxon>Platyhelminthes</taxon>
        <taxon>Trematoda</taxon>
        <taxon>Digenea</taxon>
        <taxon>Plagiorchiida</taxon>
        <taxon>Echinostomata</taxon>
        <taxon>Echinostomatoidea</taxon>
        <taxon>Fasciolidae</taxon>
        <taxon>Fasciolopsis</taxon>
    </lineage>
</organism>
<name>A0A8E0S1C9_9TREM</name>
<dbReference type="OrthoDB" id="310895at2759"/>
<dbReference type="Gene3D" id="3.40.605.10">
    <property type="entry name" value="Aldehyde Dehydrogenase, Chain A, domain 1"/>
    <property type="match status" value="1"/>
</dbReference>
<dbReference type="InterPro" id="IPR016162">
    <property type="entry name" value="Ald_DH_N"/>
</dbReference>
<keyword evidence="3" id="KW-1185">Reference proteome</keyword>
<protein>
    <submittedName>
        <fullName evidence="2">NAD/NADP-dependent betaine aldehyde dehydrogenase</fullName>
    </submittedName>
</protein>
<sequence length="196" mass="21719">MLHAVYGFRYPYCAPLTTSVARAMCASLSDSQRMDALRRLRDWICSNDSPLKPAFGGSASEISDAYFTTHEPATGLPLVYFRQTSTKELNSIVAKAAKAQQIWWRLLPMERSKLLHTVASLVRDESKWLAELEVLDTGKPLWEAQADIDSCADSIDLFAGFIPTMSGSHVPVPPNPGRGLSECVFLIQQSQGRIRS</sequence>
<evidence type="ECO:0000259" key="1">
    <source>
        <dbReference type="Pfam" id="PF00171"/>
    </source>
</evidence>
<reference evidence="2" key="1">
    <citation type="submission" date="2019-05" db="EMBL/GenBank/DDBJ databases">
        <title>Annotation for the trematode Fasciolopsis buski.</title>
        <authorList>
            <person name="Choi Y.-J."/>
        </authorList>
    </citation>
    <scope>NUCLEOTIDE SEQUENCE</scope>
    <source>
        <strain evidence="2">HT</strain>
        <tissue evidence="2">Whole worm</tissue>
    </source>
</reference>
<dbReference type="Proteomes" id="UP000728185">
    <property type="component" value="Unassembled WGS sequence"/>
</dbReference>
<dbReference type="InterPro" id="IPR015590">
    <property type="entry name" value="Aldehyde_DH_dom"/>
</dbReference>
<evidence type="ECO:0000313" key="2">
    <source>
        <dbReference type="EMBL" id="KAA0197928.1"/>
    </source>
</evidence>
<dbReference type="GO" id="GO:0016491">
    <property type="term" value="F:oxidoreductase activity"/>
    <property type="evidence" value="ECO:0007669"/>
    <property type="project" value="InterPro"/>
</dbReference>
<dbReference type="Pfam" id="PF00171">
    <property type="entry name" value="Aldedh"/>
    <property type="match status" value="1"/>
</dbReference>
<feature type="domain" description="Aldehyde dehydrogenase" evidence="1">
    <location>
        <begin position="66"/>
        <end position="173"/>
    </location>
</feature>
<dbReference type="SUPFAM" id="SSF53720">
    <property type="entry name" value="ALDH-like"/>
    <property type="match status" value="1"/>
</dbReference>
<dbReference type="InterPro" id="IPR016161">
    <property type="entry name" value="Ald_DH/histidinol_DH"/>
</dbReference>
<dbReference type="AlphaFoldDB" id="A0A8E0S1C9"/>
<accession>A0A8E0S1C9</accession>
<evidence type="ECO:0000313" key="3">
    <source>
        <dbReference type="Proteomes" id="UP000728185"/>
    </source>
</evidence>
<proteinExistence type="predicted"/>